<dbReference type="EMBL" id="CAJOBP010033233">
    <property type="protein sequence ID" value="CAF4685979.1"/>
    <property type="molecule type" value="Genomic_DNA"/>
</dbReference>
<protein>
    <recommendedName>
        <fullName evidence="3">ADF-H domain-containing protein</fullName>
    </recommendedName>
</protein>
<keyword evidence="5" id="KW-1185">Reference proteome</keyword>
<organism evidence="4 5">
    <name type="scientific">Rotaria socialis</name>
    <dbReference type="NCBI Taxonomy" id="392032"/>
    <lineage>
        <taxon>Eukaryota</taxon>
        <taxon>Metazoa</taxon>
        <taxon>Spiralia</taxon>
        <taxon>Gnathifera</taxon>
        <taxon>Rotifera</taxon>
        <taxon>Eurotatoria</taxon>
        <taxon>Bdelloidea</taxon>
        <taxon>Philodinida</taxon>
        <taxon>Philodinidae</taxon>
        <taxon>Rotaria</taxon>
    </lineage>
</organism>
<comment type="caution">
    <text evidence="4">The sequence shown here is derived from an EMBL/GenBank/DDBJ whole genome shotgun (WGS) entry which is preliminary data.</text>
</comment>
<evidence type="ECO:0000313" key="5">
    <source>
        <dbReference type="Proteomes" id="UP000663873"/>
    </source>
</evidence>
<reference evidence="4" key="1">
    <citation type="submission" date="2021-02" db="EMBL/GenBank/DDBJ databases">
        <authorList>
            <person name="Nowell W R."/>
        </authorList>
    </citation>
    <scope>NUCLEOTIDE SEQUENCE</scope>
</reference>
<comment type="similarity">
    <text evidence="1">Belongs to the actin-binding proteins ADF family.</text>
</comment>
<dbReference type="PANTHER" id="PTHR11913">
    <property type="entry name" value="COFILIN-RELATED"/>
    <property type="match status" value="1"/>
</dbReference>
<evidence type="ECO:0000256" key="2">
    <source>
        <dbReference type="ARBA" id="ARBA00023203"/>
    </source>
</evidence>
<gene>
    <name evidence="4" type="ORF">UJA718_LOCUS35498</name>
</gene>
<dbReference type="GO" id="GO:0003779">
    <property type="term" value="F:actin binding"/>
    <property type="evidence" value="ECO:0007669"/>
    <property type="project" value="UniProtKB-KW"/>
</dbReference>
<dbReference type="InterPro" id="IPR017904">
    <property type="entry name" value="ADF/Cofilin"/>
</dbReference>
<feature type="non-terminal residue" evidence="4">
    <location>
        <position position="1"/>
    </location>
</feature>
<sequence length="96" mass="10752">MASGVKVDNTVIEKFHDFKIKKNTGYLVLGFSDDISKIVVLNEGINKVPQNAPAAEKNQKWADMLDALPANDVRYAIIDIFYDTNEGSRTEIFFIA</sequence>
<dbReference type="InterPro" id="IPR029006">
    <property type="entry name" value="ADF-H/Gelsolin-like_dom_sf"/>
</dbReference>
<dbReference type="GO" id="GO:0030042">
    <property type="term" value="P:actin filament depolymerization"/>
    <property type="evidence" value="ECO:0007669"/>
    <property type="project" value="InterPro"/>
</dbReference>
<dbReference type="Pfam" id="PF00241">
    <property type="entry name" value="Cofilin_ADF"/>
    <property type="match status" value="1"/>
</dbReference>
<feature type="domain" description="ADF-H" evidence="3">
    <location>
        <begin position="4"/>
        <end position="96"/>
    </location>
</feature>
<dbReference type="Gene3D" id="3.40.20.10">
    <property type="entry name" value="Severin"/>
    <property type="match status" value="1"/>
</dbReference>
<evidence type="ECO:0000313" key="4">
    <source>
        <dbReference type="EMBL" id="CAF4685979.1"/>
    </source>
</evidence>
<proteinExistence type="inferred from homology"/>
<dbReference type="AlphaFoldDB" id="A0A821HJ89"/>
<dbReference type="PROSITE" id="PS51263">
    <property type="entry name" value="ADF_H"/>
    <property type="match status" value="1"/>
</dbReference>
<dbReference type="SUPFAM" id="SSF55753">
    <property type="entry name" value="Actin depolymerizing proteins"/>
    <property type="match status" value="1"/>
</dbReference>
<dbReference type="GO" id="GO:0015629">
    <property type="term" value="C:actin cytoskeleton"/>
    <property type="evidence" value="ECO:0007669"/>
    <property type="project" value="InterPro"/>
</dbReference>
<name>A0A821HJ89_9BILA</name>
<accession>A0A821HJ89</accession>
<dbReference type="InterPro" id="IPR002108">
    <property type="entry name" value="ADF-H"/>
</dbReference>
<evidence type="ECO:0000256" key="1">
    <source>
        <dbReference type="ARBA" id="ARBA00006844"/>
    </source>
</evidence>
<dbReference type="Proteomes" id="UP000663873">
    <property type="component" value="Unassembled WGS sequence"/>
</dbReference>
<evidence type="ECO:0000259" key="3">
    <source>
        <dbReference type="PROSITE" id="PS51263"/>
    </source>
</evidence>
<keyword evidence="2" id="KW-0009">Actin-binding</keyword>